<keyword evidence="4 7" id="KW-0560">Oxidoreductase</keyword>
<dbReference type="GO" id="GO:0005506">
    <property type="term" value="F:iron ion binding"/>
    <property type="evidence" value="ECO:0007669"/>
    <property type="project" value="InterPro"/>
</dbReference>
<evidence type="ECO:0000256" key="4">
    <source>
        <dbReference type="ARBA" id="ARBA00023002"/>
    </source>
</evidence>
<dbReference type="InterPro" id="IPR002397">
    <property type="entry name" value="Cyt_P450_B"/>
</dbReference>
<organism evidence="8 9">
    <name type="scientific">Polyangium jinanense</name>
    <dbReference type="NCBI Taxonomy" id="2829994"/>
    <lineage>
        <taxon>Bacteria</taxon>
        <taxon>Pseudomonadati</taxon>
        <taxon>Myxococcota</taxon>
        <taxon>Polyangia</taxon>
        <taxon>Polyangiales</taxon>
        <taxon>Polyangiaceae</taxon>
        <taxon>Polyangium</taxon>
    </lineage>
</organism>
<evidence type="ECO:0000256" key="3">
    <source>
        <dbReference type="ARBA" id="ARBA00022723"/>
    </source>
</evidence>
<evidence type="ECO:0000256" key="6">
    <source>
        <dbReference type="ARBA" id="ARBA00023033"/>
    </source>
</evidence>
<keyword evidence="6 7" id="KW-0503">Monooxygenase</keyword>
<comment type="caution">
    <text evidence="8">The sequence shown here is derived from an EMBL/GenBank/DDBJ whole genome shotgun (WGS) entry which is preliminary data.</text>
</comment>
<dbReference type="InterPro" id="IPR017972">
    <property type="entry name" value="Cyt_P450_CS"/>
</dbReference>
<dbReference type="Pfam" id="PF00067">
    <property type="entry name" value="p450"/>
    <property type="match status" value="1"/>
</dbReference>
<dbReference type="GO" id="GO:0008395">
    <property type="term" value="F:steroid hydroxylase activity"/>
    <property type="evidence" value="ECO:0007669"/>
    <property type="project" value="TreeGrafter"/>
</dbReference>
<keyword evidence="3 7" id="KW-0479">Metal-binding</keyword>
<dbReference type="CDD" id="cd11032">
    <property type="entry name" value="P450_EryK-like"/>
    <property type="match status" value="1"/>
</dbReference>
<dbReference type="EMBL" id="JAGTJJ010000028">
    <property type="protein sequence ID" value="MDC3985452.1"/>
    <property type="molecule type" value="Genomic_DNA"/>
</dbReference>
<reference evidence="8 9" key="1">
    <citation type="submission" date="2021-04" db="EMBL/GenBank/DDBJ databases">
        <title>Genome analysis of Polyangium sp.</title>
        <authorList>
            <person name="Li Y."/>
            <person name="Wang J."/>
        </authorList>
    </citation>
    <scope>NUCLEOTIDE SEQUENCE [LARGE SCALE GENOMIC DNA]</scope>
    <source>
        <strain evidence="8 9">SDU14</strain>
    </source>
</reference>
<proteinExistence type="inferred from homology"/>
<dbReference type="PANTHER" id="PTHR46696">
    <property type="entry name" value="P450, PUTATIVE (EUROFUNG)-RELATED"/>
    <property type="match status" value="1"/>
</dbReference>
<evidence type="ECO:0000256" key="1">
    <source>
        <dbReference type="ARBA" id="ARBA00010617"/>
    </source>
</evidence>
<dbReference type="GO" id="GO:0036199">
    <property type="term" value="F:cholest-4-en-3-one 26-monooxygenase activity"/>
    <property type="evidence" value="ECO:0007669"/>
    <property type="project" value="TreeGrafter"/>
</dbReference>
<dbReference type="PRINTS" id="PR00359">
    <property type="entry name" value="BP450"/>
</dbReference>
<dbReference type="Gene3D" id="1.10.630.10">
    <property type="entry name" value="Cytochrome P450"/>
    <property type="match status" value="1"/>
</dbReference>
<sequence length="398" mass="44544">MLDLFTDDTRRNPFSLYAEMRAKAPVLHVPPLDLWMIFDYEGVKRALHDHDTWSSIVTTQTGPTPDWLVFSDPPRHTLLRNIIQRAFTPRSIANLEPRIRELSRELVDGVIERGEMDLVKDYAEPLPTMVIAEMIGIPVADRPRFVRWSEIILNLSYTMSGGEAATRAVAEHAALKEEMHAYVDDLCTARKKAPKGDLLTRLVEAEVDGERLTGEEILGFFQLLLVAGTETTTNLLGNTILSFFEHPDELARLEADPARLLPTTIEEVLRYRTPVSMVFRAAKRDVMIHGQTIPAGKFVLLLMGSANRDPKQFQDPDTFDVGRDPNPHIAFGHGIHFCLGASLSRLEAKVAIPDLLSRLRGLAPASDAPWQPRKALHVHGPARLPVRFEPGKQLAVAI</sequence>
<dbReference type="FunFam" id="1.10.630.10:FF:000018">
    <property type="entry name" value="Cytochrome P450 monooxygenase"/>
    <property type="match status" value="1"/>
</dbReference>
<keyword evidence="9" id="KW-1185">Reference proteome</keyword>
<protein>
    <submittedName>
        <fullName evidence="8">Cytochrome P450</fullName>
    </submittedName>
</protein>
<evidence type="ECO:0000256" key="5">
    <source>
        <dbReference type="ARBA" id="ARBA00023004"/>
    </source>
</evidence>
<evidence type="ECO:0000256" key="2">
    <source>
        <dbReference type="ARBA" id="ARBA00022617"/>
    </source>
</evidence>
<name>A0A9X3X761_9BACT</name>
<dbReference type="InterPro" id="IPR036396">
    <property type="entry name" value="Cyt_P450_sf"/>
</dbReference>
<dbReference type="AlphaFoldDB" id="A0A9X3X761"/>
<gene>
    <name evidence="8" type="ORF">KEG57_33545</name>
</gene>
<accession>A0A9X3X761</accession>
<keyword evidence="2 7" id="KW-0349">Heme</keyword>
<evidence type="ECO:0000313" key="8">
    <source>
        <dbReference type="EMBL" id="MDC3985452.1"/>
    </source>
</evidence>
<dbReference type="Proteomes" id="UP001151081">
    <property type="component" value="Unassembled WGS sequence"/>
</dbReference>
<dbReference type="SUPFAM" id="SSF48264">
    <property type="entry name" value="Cytochrome P450"/>
    <property type="match status" value="1"/>
</dbReference>
<keyword evidence="5 7" id="KW-0408">Iron</keyword>
<evidence type="ECO:0000256" key="7">
    <source>
        <dbReference type="RuleBase" id="RU000461"/>
    </source>
</evidence>
<dbReference type="PROSITE" id="PS00086">
    <property type="entry name" value="CYTOCHROME_P450"/>
    <property type="match status" value="1"/>
</dbReference>
<dbReference type="GO" id="GO:0020037">
    <property type="term" value="F:heme binding"/>
    <property type="evidence" value="ECO:0007669"/>
    <property type="project" value="InterPro"/>
</dbReference>
<dbReference type="InterPro" id="IPR001128">
    <property type="entry name" value="Cyt_P450"/>
</dbReference>
<dbReference type="PANTHER" id="PTHR46696:SF4">
    <property type="entry name" value="BIOTIN BIOSYNTHESIS CYTOCHROME P450"/>
    <property type="match status" value="1"/>
</dbReference>
<evidence type="ECO:0000313" key="9">
    <source>
        <dbReference type="Proteomes" id="UP001151081"/>
    </source>
</evidence>
<dbReference type="GO" id="GO:0006707">
    <property type="term" value="P:cholesterol catabolic process"/>
    <property type="evidence" value="ECO:0007669"/>
    <property type="project" value="TreeGrafter"/>
</dbReference>
<comment type="similarity">
    <text evidence="1 7">Belongs to the cytochrome P450 family.</text>
</comment>